<sequence>MLDWFWLAEFAFTLAVYVVLDGFDLGVGILSGIAGSAPAREEMLASISPVWDGNGTWLVIAGTILWGAFPPVYSIVLPALYIPLAAMLFGLIMRGVSIEFSHKAKRSRWVWDGLLFVGSFVAAFMQGVAVGTYAQGLPVSALRYVGNGFEWCGAFPLWCGMAVVLGYAVLGAGWLVLKGEGRLQQFGRTAVSRLVPFAMLFVASIFVTTLVTHREIEARWLAHPVLFLLPLLSLLAFAGSSRVARAGSARHPYALAAAACVLLLLTLAVSLLPYVVPFDLTIFEAAAPAATQKFMFWGAGLFVLPLIVAYTYIAYSVFRGKVSREHGYH</sequence>
<organism evidence="1 2">
    <name type="scientific">Paraburkholderia unamae</name>
    <dbReference type="NCBI Taxonomy" id="219649"/>
    <lineage>
        <taxon>Bacteria</taxon>
        <taxon>Pseudomonadati</taxon>
        <taxon>Pseudomonadota</taxon>
        <taxon>Betaproteobacteria</taxon>
        <taxon>Burkholderiales</taxon>
        <taxon>Burkholderiaceae</taxon>
        <taxon>Paraburkholderia</taxon>
    </lineage>
</organism>
<accession>A0ACC6RFJ2</accession>
<dbReference type="EMBL" id="JAYMRU010000005">
    <property type="protein sequence ID" value="MEM5400398.1"/>
    <property type="molecule type" value="Genomic_DNA"/>
</dbReference>
<keyword evidence="2" id="KW-1185">Reference proteome</keyword>
<reference evidence="1" key="1">
    <citation type="submission" date="2024-01" db="EMBL/GenBank/DDBJ databases">
        <title>The diversity of rhizobia nodulating Mimosa spp. in eleven states of Brazil covering several biomes is determined by host plant, location, and edaphic factors.</title>
        <authorList>
            <person name="Rouws L."/>
            <person name="Barauna A."/>
            <person name="Beukes C."/>
            <person name="De Faria S.M."/>
            <person name="Gross E."/>
            <person name="Dos Reis Junior F.B."/>
            <person name="Simon M."/>
            <person name="Maluk M."/>
            <person name="Odee D.W."/>
            <person name="Kenicer G."/>
            <person name="Young J.P.W."/>
            <person name="Reis V.M."/>
            <person name="Zilli J."/>
            <person name="James E.K."/>
        </authorList>
    </citation>
    <scope>NUCLEOTIDE SEQUENCE</scope>
    <source>
        <strain evidence="1">JPY452</strain>
    </source>
</reference>
<dbReference type="Proteomes" id="UP001392318">
    <property type="component" value="Unassembled WGS sequence"/>
</dbReference>
<protein>
    <submittedName>
        <fullName evidence="1">Cytochrome d ubiquinol oxidase subunit II</fullName>
    </submittedName>
</protein>
<proteinExistence type="predicted"/>
<evidence type="ECO:0000313" key="1">
    <source>
        <dbReference type="EMBL" id="MEM5400398.1"/>
    </source>
</evidence>
<name>A0ACC6RFJ2_9BURK</name>
<comment type="caution">
    <text evidence="1">The sequence shown here is derived from an EMBL/GenBank/DDBJ whole genome shotgun (WGS) entry which is preliminary data.</text>
</comment>
<evidence type="ECO:0000313" key="2">
    <source>
        <dbReference type="Proteomes" id="UP001392318"/>
    </source>
</evidence>
<gene>
    <name evidence="1" type="primary">cydB</name>
    <name evidence="1" type="ORF">VSR83_09910</name>
</gene>